<dbReference type="GO" id="GO:0030836">
    <property type="term" value="P:positive regulation of actin filament depolymerization"/>
    <property type="evidence" value="ECO:0007669"/>
    <property type="project" value="EnsemblFungi"/>
</dbReference>
<evidence type="ECO:0000256" key="5">
    <source>
        <dbReference type="SAM" id="MobiDB-lite"/>
    </source>
</evidence>
<dbReference type="PROSITE" id="PS01088">
    <property type="entry name" value="CAP_1"/>
    <property type="match status" value="1"/>
</dbReference>
<evidence type="ECO:0000256" key="1">
    <source>
        <dbReference type="ARBA" id="ARBA00007659"/>
    </source>
</evidence>
<evidence type="ECO:0000259" key="6">
    <source>
        <dbReference type="PROSITE" id="PS51329"/>
    </source>
</evidence>
<dbReference type="Proteomes" id="UP000094236">
    <property type="component" value="Unassembled WGS sequence"/>
</dbReference>
<feature type="compositionally biased region" description="Pro residues" evidence="5">
    <location>
        <begin position="288"/>
        <end position="300"/>
    </location>
</feature>
<dbReference type="OrthoDB" id="77251at2759"/>
<dbReference type="FunFam" id="2.160.20.70:FF:000008">
    <property type="entry name" value="Adenylyl cyclase-associated protein"/>
    <property type="match status" value="1"/>
</dbReference>
<dbReference type="PROSITE" id="PS51329">
    <property type="entry name" value="C_CAP_COFACTOR_C"/>
    <property type="match status" value="1"/>
</dbReference>
<protein>
    <recommendedName>
        <fullName evidence="3 4">Adenylyl cyclase-associated protein</fullName>
    </recommendedName>
</protein>
<feature type="compositionally biased region" description="Polar residues" evidence="5">
    <location>
        <begin position="49"/>
        <end position="61"/>
    </location>
</feature>
<dbReference type="GO" id="GO:0042802">
    <property type="term" value="F:identical protein binding"/>
    <property type="evidence" value="ECO:0007669"/>
    <property type="project" value="EnsemblFungi"/>
</dbReference>
<dbReference type="Pfam" id="PF01213">
    <property type="entry name" value="CAP_N-CM"/>
    <property type="match status" value="1"/>
</dbReference>
<dbReference type="FunFam" id="1.25.40.330:FF:000001">
    <property type="entry name" value="Adenylyl cyclase-associated protein"/>
    <property type="match status" value="1"/>
</dbReference>
<dbReference type="InterPro" id="IPR001837">
    <property type="entry name" value="Adenylate_cyclase-assoc_CAP"/>
</dbReference>
<dbReference type="GO" id="GO:0090141">
    <property type="term" value="P:positive regulation of mitochondrial fission"/>
    <property type="evidence" value="ECO:0007669"/>
    <property type="project" value="EnsemblFungi"/>
</dbReference>
<name>A0A1E4TR35_PACTA</name>
<dbReference type="PANTHER" id="PTHR10652:SF0">
    <property type="entry name" value="ADENYLYL CYCLASE-ASSOCIATED PROTEIN"/>
    <property type="match status" value="1"/>
</dbReference>
<dbReference type="SMART" id="SM00673">
    <property type="entry name" value="CARP"/>
    <property type="match status" value="2"/>
</dbReference>
<dbReference type="InterPro" id="IPR013992">
    <property type="entry name" value="Adenylate_cyclase-assoc_CAP_N"/>
</dbReference>
<dbReference type="InterPro" id="IPR036222">
    <property type="entry name" value="CAP_N_sf"/>
</dbReference>
<dbReference type="GO" id="GO:0010619">
    <property type="term" value="P:adenylate cyclase-activating glucose-activated G protein-coupled receptor signaling pathway"/>
    <property type="evidence" value="ECO:0007669"/>
    <property type="project" value="EnsemblFungi"/>
</dbReference>
<dbReference type="PANTHER" id="PTHR10652">
    <property type="entry name" value="ADENYLYL CYCLASE-ASSOCIATED PROTEIN"/>
    <property type="match status" value="1"/>
</dbReference>
<dbReference type="GO" id="GO:0019933">
    <property type="term" value="P:cAMP-mediated signaling"/>
    <property type="evidence" value="ECO:0007669"/>
    <property type="project" value="TreeGrafter"/>
</dbReference>
<dbReference type="InterPro" id="IPR017901">
    <property type="entry name" value="C-CAP_CF_C-like"/>
</dbReference>
<dbReference type="GO" id="GO:0030308">
    <property type="term" value="P:negative regulation of cell growth"/>
    <property type="evidence" value="ECO:0007669"/>
    <property type="project" value="EnsemblFungi"/>
</dbReference>
<dbReference type="InterPro" id="IPR053950">
    <property type="entry name" value="CAP_N"/>
</dbReference>
<accession>A0A1E4TR35</accession>
<evidence type="ECO:0000256" key="4">
    <source>
        <dbReference type="RuleBase" id="RU000647"/>
    </source>
</evidence>
<evidence type="ECO:0000256" key="3">
    <source>
        <dbReference type="ARBA" id="ARBA00072052"/>
    </source>
</evidence>
<feature type="domain" description="C-CAP/cofactor C-like" evidence="6">
    <location>
        <begin position="388"/>
        <end position="523"/>
    </location>
</feature>
<reference evidence="8" key="1">
    <citation type="submission" date="2016-05" db="EMBL/GenBank/DDBJ databases">
        <title>Comparative genomics of biotechnologically important yeasts.</title>
        <authorList>
            <consortium name="DOE Joint Genome Institute"/>
            <person name="Riley R."/>
            <person name="Haridas S."/>
            <person name="Wolfe K.H."/>
            <person name="Lopes M.R."/>
            <person name="Hittinger C.T."/>
            <person name="Goker M."/>
            <person name="Salamov A."/>
            <person name="Wisecaver J."/>
            <person name="Long T.M."/>
            <person name="Aerts A.L."/>
            <person name="Barry K."/>
            <person name="Choi C."/>
            <person name="Clum A."/>
            <person name="Coughlan A.Y."/>
            <person name="Deshpande S."/>
            <person name="Douglass A.P."/>
            <person name="Hanson S.J."/>
            <person name="Klenk H.-P."/>
            <person name="Labutti K."/>
            <person name="Lapidus A."/>
            <person name="Lindquist E."/>
            <person name="Lipzen A."/>
            <person name="Meier-Kolthoff J.P."/>
            <person name="Ohm R.A."/>
            <person name="Otillar R.P."/>
            <person name="Pangilinan J."/>
            <person name="Peng Y."/>
            <person name="Rokas A."/>
            <person name="Rosa C.A."/>
            <person name="Scheuner C."/>
            <person name="Sibirny A.A."/>
            <person name="Slot J.C."/>
            <person name="Stielow J.B."/>
            <person name="Sun H."/>
            <person name="Kurtzman C.P."/>
            <person name="Blackwell M."/>
            <person name="Grigoriev I.V."/>
            <person name="Jeffries T.W."/>
        </authorList>
    </citation>
    <scope>NUCLEOTIDE SEQUENCE [LARGE SCALE GENOMIC DNA]</scope>
    <source>
        <strain evidence="8">NRRL Y-2460</strain>
    </source>
</reference>
<dbReference type="GO" id="GO:0030833">
    <property type="term" value="P:regulation of actin filament polymerization"/>
    <property type="evidence" value="ECO:0007669"/>
    <property type="project" value="EnsemblFungi"/>
</dbReference>
<dbReference type="GO" id="GO:0008179">
    <property type="term" value="F:adenylate cyclase binding"/>
    <property type="evidence" value="ECO:0007669"/>
    <property type="project" value="EnsemblFungi"/>
</dbReference>
<dbReference type="STRING" id="669874.A0A1E4TR35"/>
<dbReference type="InterPro" id="IPR016098">
    <property type="entry name" value="CAP/MinC_C"/>
</dbReference>
<dbReference type="GO" id="GO:0003779">
    <property type="term" value="F:actin binding"/>
    <property type="evidence" value="ECO:0007669"/>
    <property type="project" value="EnsemblFungi"/>
</dbReference>
<dbReference type="AlphaFoldDB" id="A0A1E4TR35"/>
<gene>
    <name evidence="7" type="ORF">PACTADRAFT_70729</name>
</gene>
<proteinExistence type="inferred from homology"/>
<dbReference type="InterPro" id="IPR013912">
    <property type="entry name" value="Adenylate_cyclase-assoc_CAP_C"/>
</dbReference>
<feature type="region of interest" description="Disordered" evidence="5">
    <location>
        <begin position="337"/>
        <end position="373"/>
    </location>
</feature>
<dbReference type="GO" id="GO:0000935">
    <property type="term" value="C:division septum"/>
    <property type="evidence" value="ECO:0007669"/>
    <property type="project" value="EnsemblFungi"/>
</dbReference>
<comment type="similarity">
    <text evidence="1 4">Belongs to the CAP family.</text>
</comment>
<dbReference type="InterPro" id="IPR018106">
    <property type="entry name" value="CAP_CS_N"/>
</dbReference>
<dbReference type="GO" id="GO:0030042">
    <property type="term" value="P:actin filament depolymerization"/>
    <property type="evidence" value="ECO:0007669"/>
    <property type="project" value="EnsemblFungi"/>
</dbReference>
<feature type="compositionally biased region" description="Polar residues" evidence="5">
    <location>
        <begin position="306"/>
        <end position="317"/>
    </location>
</feature>
<dbReference type="EMBL" id="KV454016">
    <property type="protein sequence ID" value="ODV94207.1"/>
    <property type="molecule type" value="Genomic_DNA"/>
</dbReference>
<comment type="function">
    <text evidence="2">The N-terminal domain binds to adenylyl cyclase, thereby enabling adenylyl cyclase to be activated by upstream regulatory signals, such as Ras. The C-terminal domain is required for normal cellular morphology and growth control.</text>
</comment>
<dbReference type="SUPFAM" id="SSF101278">
    <property type="entry name" value="N-terminal domain of adenylylcyclase associated protein, CAP"/>
    <property type="match status" value="1"/>
</dbReference>
<keyword evidence="8" id="KW-1185">Reference proteome</keyword>
<dbReference type="Gene3D" id="1.25.40.330">
    <property type="entry name" value="Adenylate cyclase-associated CAP, N-terminal domain"/>
    <property type="match status" value="1"/>
</dbReference>
<dbReference type="GO" id="GO:0046579">
    <property type="term" value="P:positive regulation of Ras protein signal transduction"/>
    <property type="evidence" value="ECO:0007669"/>
    <property type="project" value="EnsemblFungi"/>
</dbReference>
<dbReference type="Pfam" id="PF08603">
    <property type="entry name" value="CAP_C"/>
    <property type="match status" value="1"/>
</dbReference>
<evidence type="ECO:0000313" key="8">
    <source>
        <dbReference type="Proteomes" id="UP000094236"/>
    </source>
</evidence>
<dbReference type="GO" id="GO:0007265">
    <property type="term" value="P:Ras protein signal transduction"/>
    <property type="evidence" value="ECO:0007669"/>
    <property type="project" value="EnsemblFungi"/>
</dbReference>
<dbReference type="InterPro" id="IPR036223">
    <property type="entry name" value="CAP_C_sf"/>
</dbReference>
<evidence type="ECO:0000256" key="2">
    <source>
        <dbReference type="ARBA" id="ARBA00054756"/>
    </source>
</evidence>
<evidence type="ECO:0000313" key="7">
    <source>
        <dbReference type="EMBL" id="ODV94207.1"/>
    </source>
</evidence>
<feature type="compositionally biased region" description="Polar residues" evidence="5">
    <location>
        <begin position="346"/>
        <end position="357"/>
    </location>
</feature>
<dbReference type="GO" id="GO:0030479">
    <property type="term" value="C:actin cortical patch"/>
    <property type="evidence" value="ECO:0007669"/>
    <property type="project" value="EnsemblFungi"/>
</dbReference>
<feature type="region of interest" description="Disordered" evidence="5">
    <location>
        <begin position="49"/>
        <end position="78"/>
    </location>
</feature>
<feature type="region of interest" description="Disordered" evidence="5">
    <location>
        <begin position="270"/>
        <end position="317"/>
    </location>
</feature>
<dbReference type="Gene3D" id="2.160.20.70">
    <property type="match status" value="1"/>
</dbReference>
<dbReference type="Pfam" id="PF21938">
    <property type="entry name" value="CAP_N"/>
    <property type="match status" value="1"/>
</dbReference>
<sequence>MSSENNFSIQGYNLVTLLKRLEAATSRLEDVTIFQENSKKDVLHASDYTATQRQAPRTKSVGQGAGQDLNAESSQPSAQASLPVSIKEFDSLIEGFVKPFVDKSEKVDPVVGEVGSTLLKAFIEERNFLLAVSKSKKIEPSNPIFAQALKPINEQIEKIIAIKDQNRRSKFFNNLNAVAEGIPVLGWVVVPTPISYIPEYKESTEFWSNRILKEFRDSADTSQVEWVKLLLSIFDCLKVYVKQYHSTGPSWDPNGGSLEDALAATTAAVADGPIPSTGPSSSTGAAAAPPPPPPPPPPPASVFESDPNSSSGAATSDTGINAVFSELNKGESITSSLKKVDKSQMTHKNPSLRDSSTVPAVSKKVPPKKPVSLSKKSAAAAAAAAAKPPKKELVDTKWVIENFENTHDLIVENGQMNQSVFIANCNNVTIQVKGKVNALSINNSHKVGLVVDSMVSGIDIIKCTKYGVQILDQVPTISIDASDSGQIYLSKNSLNTEIYTSCTTALNIEIPDQETGDFKEVPAPEQLRHSFDATGKMVTSIVEHAG</sequence>
<feature type="compositionally biased region" description="Low complexity" evidence="5">
    <location>
        <begin position="270"/>
        <end position="287"/>
    </location>
</feature>
<dbReference type="GO" id="GO:0031138">
    <property type="term" value="P:negative regulation of conjugation with cellular fusion"/>
    <property type="evidence" value="ECO:0007669"/>
    <property type="project" value="EnsemblFungi"/>
</dbReference>
<dbReference type="SUPFAM" id="SSF69340">
    <property type="entry name" value="C-terminal domain of adenylylcyclase associated protein"/>
    <property type="match status" value="1"/>
</dbReference>
<feature type="compositionally biased region" description="Low complexity" evidence="5">
    <location>
        <begin position="358"/>
        <end position="373"/>
    </location>
</feature>
<organism evidence="7 8">
    <name type="scientific">Pachysolen tannophilus NRRL Y-2460</name>
    <dbReference type="NCBI Taxonomy" id="669874"/>
    <lineage>
        <taxon>Eukaryota</taxon>
        <taxon>Fungi</taxon>
        <taxon>Dikarya</taxon>
        <taxon>Ascomycota</taxon>
        <taxon>Saccharomycotina</taxon>
        <taxon>Pichiomycetes</taxon>
        <taxon>Pachysolenaceae</taxon>
        <taxon>Pachysolen</taxon>
    </lineage>
</organism>
<dbReference type="GO" id="GO:0035838">
    <property type="term" value="C:growing cell tip"/>
    <property type="evidence" value="ECO:0007669"/>
    <property type="project" value="EnsemblFungi"/>
</dbReference>
<dbReference type="InterPro" id="IPR006599">
    <property type="entry name" value="CARP_motif"/>
</dbReference>
<dbReference type="GO" id="GO:0051014">
    <property type="term" value="P:actin filament severing"/>
    <property type="evidence" value="ECO:0007669"/>
    <property type="project" value="EnsemblFungi"/>
</dbReference>